<evidence type="ECO:0000256" key="1">
    <source>
        <dbReference type="PIRSR" id="PIRSR015753-1"/>
    </source>
</evidence>
<dbReference type="Gene3D" id="1.20.1050.10">
    <property type="match status" value="1"/>
</dbReference>
<dbReference type="InterPro" id="IPR036282">
    <property type="entry name" value="Glutathione-S-Trfase_C_sf"/>
</dbReference>
<feature type="active site" description="Nucleophile" evidence="1">
    <location>
        <position position="63"/>
    </location>
</feature>
<dbReference type="AlphaFoldDB" id="A0A511BAU8"/>
<dbReference type="OrthoDB" id="9769158at2"/>
<evidence type="ECO:0000313" key="5">
    <source>
        <dbReference type="EMBL" id="GEK97434.1"/>
    </source>
</evidence>
<feature type="active site" description="Proton donor/acceptor" evidence="1">
    <location>
        <position position="194"/>
    </location>
</feature>
<feature type="site" description="Lowers pKa of active site Cys" evidence="3">
    <location>
        <position position="296"/>
    </location>
</feature>
<organism evidence="5 6">
    <name type="scientific">Gluconobacter kanchanaburiensis NBRC 103587</name>
    <dbReference type="NCBI Taxonomy" id="1307948"/>
    <lineage>
        <taxon>Bacteria</taxon>
        <taxon>Pseudomonadati</taxon>
        <taxon>Pseudomonadota</taxon>
        <taxon>Alphaproteobacteria</taxon>
        <taxon>Acetobacterales</taxon>
        <taxon>Acetobacteraceae</taxon>
        <taxon>Gluconobacter</taxon>
    </lineage>
</organism>
<dbReference type="SUPFAM" id="SSF47616">
    <property type="entry name" value="GST C-terminal domain-like"/>
    <property type="match status" value="1"/>
</dbReference>
<dbReference type="PIRSF" id="PIRSF015753">
    <property type="entry name" value="GST"/>
    <property type="match status" value="1"/>
</dbReference>
<accession>A0A511BAU8</accession>
<dbReference type="SUPFAM" id="SSF52833">
    <property type="entry name" value="Thioredoxin-like"/>
    <property type="match status" value="1"/>
</dbReference>
<dbReference type="InterPro" id="IPR016639">
    <property type="entry name" value="GST_Omega/GSH"/>
</dbReference>
<comment type="caution">
    <text evidence="5">The sequence shown here is derived from an EMBL/GenBank/DDBJ whole genome shotgun (WGS) entry which is preliminary data.</text>
</comment>
<reference evidence="5 6" key="1">
    <citation type="submission" date="2019-07" db="EMBL/GenBank/DDBJ databases">
        <title>Whole genome shotgun sequence of Gluconobacter kanchanaburiensis NBRC 103587.</title>
        <authorList>
            <person name="Hosoyama A."/>
            <person name="Uohara A."/>
            <person name="Ohji S."/>
            <person name="Ichikawa N."/>
        </authorList>
    </citation>
    <scope>NUCLEOTIDE SEQUENCE [LARGE SCALE GENOMIC DNA]</scope>
    <source>
        <strain evidence="5 6">NBRC 103587</strain>
    </source>
</reference>
<dbReference type="InterPro" id="IPR047047">
    <property type="entry name" value="GST_Omega-like_C"/>
</dbReference>
<feature type="binding site" evidence="2">
    <location>
        <begin position="147"/>
        <end position="148"/>
    </location>
    <ligand>
        <name>glutathione</name>
        <dbReference type="ChEBI" id="CHEBI:57925"/>
    </ligand>
</feature>
<dbReference type="SFLD" id="SFLDG01206">
    <property type="entry name" value="Xi.1"/>
    <property type="match status" value="1"/>
</dbReference>
<dbReference type="Proteomes" id="UP000321079">
    <property type="component" value="Unassembled WGS sequence"/>
</dbReference>
<name>A0A511BAU8_9PROT</name>
<feature type="binding site" evidence="2">
    <location>
        <begin position="129"/>
        <end position="132"/>
    </location>
    <ligand>
        <name>glutathione</name>
        <dbReference type="ChEBI" id="CHEBI:57925"/>
    </ligand>
</feature>
<evidence type="ECO:0000256" key="3">
    <source>
        <dbReference type="PIRSR" id="PIRSR015753-3"/>
    </source>
</evidence>
<dbReference type="SFLD" id="SFLDS00019">
    <property type="entry name" value="Glutathione_Transferase_(cytos"/>
    <property type="match status" value="1"/>
</dbReference>
<sequence length="331" mass="36819">MLVDGQWVENWQPVQAKDEKGGFVRQTSSFRNWITPDGSPGPTGESGFAATKGRYHLYVALICPWASRTLIARSLKGLEDVVSVSVVEPTLTDQGWRFGDYPGADVDTLNGVTWMHELYTRVDPHYTGRATVPVLWDRERRTIVNNESADIVRMFNSGFGTLASSNHDLYPEALRGEIDDLNDVLYTQLNNGVYRTGFATTQQAYDEAFEGVFSMLDTLEARLSGSTSWLVGDQLTESDIRLFVTLARFDAAYHGLFKCNRRRVADYTNLSRYLERMLEVRGVAGTVSLDHIKRGYYSIKALNPSGIVPLGPDLAWASHLPATPRPSGVGA</sequence>
<feature type="domain" description="GST C-terminal" evidence="4">
    <location>
        <begin position="171"/>
        <end position="296"/>
    </location>
</feature>
<dbReference type="SFLD" id="SFLDG01148">
    <property type="entry name" value="Xi_(cytGST)"/>
    <property type="match status" value="1"/>
</dbReference>
<dbReference type="RefSeq" id="WP_146864022.1">
    <property type="nucleotide sequence ID" value="NZ_BARK01000002.1"/>
</dbReference>
<evidence type="ECO:0000256" key="2">
    <source>
        <dbReference type="PIRSR" id="PIRSR015753-2"/>
    </source>
</evidence>
<evidence type="ECO:0000259" key="4">
    <source>
        <dbReference type="PROSITE" id="PS50405"/>
    </source>
</evidence>
<dbReference type="GO" id="GO:0004364">
    <property type="term" value="F:glutathione transferase activity"/>
    <property type="evidence" value="ECO:0007669"/>
    <property type="project" value="InterPro"/>
</dbReference>
<feature type="binding site" evidence="2">
    <location>
        <position position="96"/>
    </location>
    <ligand>
        <name>glutathione</name>
        <dbReference type="ChEBI" id="CHEBI:57925"/>
    </ligand>
</feature>
<dbReference type="InterPro" id="IPR040079">
    <property type="entry name" value="Glutathione_S-Trfase"/>
</dbReference>
<dbReference type="InterPro" id="IPR036249">
    <property type="entry name" value="Thioredoxin-like_sf"/>
</dbReference>
<protein>
    <submittedName>
        <fullName evidence="5">Glutathione-dependent reductase</fullName>
    </submittedName>
</protein>
<dbReference type="InterPro" id="IPR004045">
    <property type="entry name" value="Glutathione_S-Trfase_N"/>
</dbReference>
<proteinExistence type="predicted"/>
<dbReference type="Pfam" id="PF13409">
    <property type="entry name" value="GST_N_2"/>
    <property type="match status" value="1"/>
</dbReference>
<dbReference type="InterPro" id="IPR010987">
    <property type="entry name" value="Glutathione-S-Trfase_C-like"/>
</dbReference>
<dbReference type="CDD" id="cd03190">
    <property type="entry name" value="GST_C_Omega_like"/>
    <property type="match status" value="1"/>
</dbReference>
<dbReference type="PANTHER" id="PTHR32419">
    <property type="entry name" value="GLUTATHIONYL-HYDROQUINONE REDUCTASE"/>
    <property type="match status" value="1"/>
</dbReference>
<dbReference type="GO" id="GO:0005737">
    <property type="term" value="C:cytoplasm"/>
    <property type="evidence" value="ECO:0007669"/>
    <property type="project" value="TreeGrafter"/>
</dbReference>
<dbReference type="FunFam" id="3.40.30.10:FF:000058">
    <property type="entry name" value="Glutathione S-transferase, omega"/>
    <property type="match status" value="1"/>
</dbReference>
<dbReference type="EMBL" id="BJVA01000027">
    <property type="protein sequence ID" value="GEK97434.1"/>
    <property type="molecule type" value="Genomic_DNA"/>
</dbReference>
<dbReference type="Gene3D" id="3.40.30.10">
    <property type="entry name" value="Glutaredoxin"/>
    <property type="match status" value="1"/>
</dbReference>
<dbReference type="PANTHER" id="PTHR32419:SF6">
    <property type="entry name" value="GLUTATHIONE S-TRANSFERASE OMEGA-LIKE 1-RELATED"/>
    <property type="match status" value="1"/>
</dbReference>
<dbReference type="PROSITE" id="PS50405">
    <property type="entry name" value="GST_CTER"/>
    <property type="match status" value="1"/>
</dbReference>
<feature type="site" description="Lowers pKa of active site Cys" evidence="3">
    <location>
        <position position="253"/>
    </location>
</feature>
<evidence type="ECO:0000313" key="6">
    <source>
        <dbReference type="Proteomes" id="UP000321079"/>
    </source>
</evidence>
<keyword evidence="6" id="KW-1185">Reference proteome</keyword>
<gene>
    <name evidence="5" type="ORF">GKA01_26310</name>
</gene>
<dbReference type="Pfam" id="PF13410">
    <property type="entry name" value="GST_C_2"/>
    <property type="match status" value="1"/>
</dbReference>